<proteinExistence type="predicted"/>
<accession>A0A7R8VGD8</accession>
<gene>
    <name evidence="1" type="ORF">TDIB3V08_LOCUS4333</name>
</gene>
<organism evidence="1">
    <name type="scientific">Timema douglasi</name>
    <name type="common">Walking stick</name>
    <dbReference type="NCBI Taxonomy" id="61478"/>
    <lineage>
        <taxon>Eukaryota</taxon>
        <taxon>Metazoa</taxon>
        <taxon>Ecdysozoa</taxon>
        <taxon>Arthropoda</taxon>
        <taxon>Hexapoda</taxon>
        <taxon>Insecta</taxon>
        <taxon>Pterygota</taxon>
        <taxon>Neoptera</taxon>
        <taxon>Polyneoptera</taxon>
        <taxon>Phasmatodea</taxon>
        <taxon>Timematodea</taxon>
        <taxon>Timematoidea</taxon>
        <taxon>Timematidae</taxon>
        <taxon>Timema</taxon>
    </lineage>
</organism>
<dbReference type="AlphaFoldDB" id="A0A7R8VGD8"/>
<name>A0A7R8VGD8_TIMDO</name>
<dbReference type="EMBL" id="OA565972">
    <property type="protein sequence ID" value="CAD7198044.1"/>
    <property type="molecule type" value="Genomic_DNA"/>
</dbReference>
<reference evidence="1" key="1">
    <citation type="submission" date="2020-11" db="EMBL/GenBank/DDBJ databases">
        <authorList>
            <person name="Tran Van P."/>
        </authorList>
    </citation>
    <scope>NUCLEOTIDE SEQUENCE</scope>
</reference>
<sequence length="110" mass="12046">MASLVLTNSSQLTSDNQHLGIYSSPVASLVLTDSSQSTFRTHGDTARSVISYITLTLNRGHREDENKMDETDAPHCNGDVIPSIDEEYQDSEEETSLMGEVKKISVQSIA</sequence>
<protein>
    <submittedName>
        <fullName evidence="1">Uncharacterized protein</fullName>
    </submittedName>
</protein>
<evidence type="ECO:0000313" key="1">
    <source>
        <dbReference type="EMBL" id="CAD7198044.1"/>
    </source>
</evidence>